<sequence length="150" mass="16768">MASSYGGGLSTGSKLSTILTDKPELIQQLALCLDREMRFVPNWKHLARKMLVDEDVIKRLEQHSDYSPTIRLFDHLEVTQPDLTIKTLRKALSEIRRNDLCLLTTEAVKSEITSQPGEVSPALLNKFLETVHAGSLAIGKVTRKINGWLG</sequence>
<feature type="domain" description="Death" evidence="1">
    <location>
        <begin position="42"/>
        <end position="108"/>
    </location>
</feature>
<gene>
    <name evidence="2" type="ORF">OS493_027984</name>
</gene>
<dbReference type="Proteomes" id="UP001163046">
    <property type="component" value="Unassembled WGS sequence"/>
</dbReference>
<name>A0A9X0CF94_9CNID</name>
<accession>A0A9X0CF94</accession>
<evidence type="ECO:0000313" key="3">
    <source>
        <dbReference type="Proteomes" id="UP001163046"/>
    </source>
</evidence>
<dbReference type="EMBL" id="MU827803">
    <property type="protein sequence ID" value="KAJ7326133.1"/>
    <property type="molecule type" value="Genomic_DNA"/>
</dbReference>
<dbReference type="InterPro" id="IPR011029">
    <property type="entry name" value="DEATH-like_dom_sf"/>
</dbReference>
<dbReference type="Gene3D" id="1.10.533.10">
    <property type="entry name" value="Death Domain, Fas"/>
    <property type="match status" value="1"/>
</dbReference>
<keyword evidence="3" id="KW-1185">Reference proteome</keyword>
<dbReference type="InterPro" id="IPR000488">
    <property type="entry name" value="Death_dom"/>
</dbReference>
<dbReference type="PROSITE" id="PS50017">
    <property type="entry name" value="DEATH_DOMAIN"/>
    <property type="match status" value="1"/>
</dbReference>
<protein>
    <recommendedName>
        <fullName evidence="1">Death domain-containing protein</fullName>
    </recommendedName>
</protein>
<dbReference type="OrthoDB" id="5979522at2759"/>
<organism evidence="2 3">
    <name type="scientific">Desmophyllum pertusum</name>
    <dbReference type="NCBI Taxonomy" id="174260"/>
    <lineage>
        <taxon>Eukaryota</taxon>
        <taxon>Metazoa</taxon>
        <taxon>Cnidaria</taxon>
        <taxon>Anthozoa</taxon>
        <taxon>Hexacorallia</taxon>
        <taxon>Scleractinia</taxon>
        <taxon>Caryophylliina</taxon>
        <taxon>Caryophylliidae</taxon>
        <taxon>Desmophyllum</taxon>
    </lineage>
</organism>
<comment type="caution">
    <text evidence="2">The sequence shown here is derived from an EMBL/GenBank/DDBJ whole genome shotgun (WGS) entry which is preliminary data.</text>
</comment>
<dbReference type="SUPFAM" id="SSF47986">
    <property type="entry name" value="DEATH domain"/>
    <property type="match status" value="1"/>
</dbReference>
<dbReference type="GO" id="GO:0007165">
    <property type="term" value="P:signal transduction"/>
    <property type="evidence" value="ECO:0007669"/>
    <property type="project" value="InterPro"/>
</dbReference>
<proteinExistence type="predicted"/>
<evidence type="ECO:0000259" key="1">
    <source>
        <dbReference type="PROSITE" id="PS50017"/>
    </source>
</evidence>
<reference evidence="2" key="1">
    <citation type="submission" date="2023-01" db="EMBL/GenBank/DDBJ databases">
        <title>Genome assembly of the deep-sea coral Lophelia pertusa.</title>
        <authorList>
            <person name="Herrera S."/>
            <person name="Cordes E."/>
        </authorList>
    </citation>
    <scope>NUCLEOTIDE SEQUENCE</scope>
    <source>
        <strain evidence="2">USNM1676648</strain>
        <tissue evidence="2">Polyp</tissue>
    </source>
</reference>
<evidence type="ECO:0000313" key="2">
    <source>
        <dbReference type="EMBL" id="KAJ7326133.1"/>
    </source>
</evidence>
<dbReference type="Pfam" id="PF00531">
    <property type="entry name" value="Death"/>
    <property type="match status" value="1"/>
</dbReference>
<dbReference type="AlphaFoldDB" id="A0A9X0CF94"/>